<dbReference type="SUPFAM" id="SSF55008">
    <property type="entry name" value="HMA, heavy metal-associated domain"/>
    <property type="match status" value="2"/>
</dbReference>
<dbReference type="InterPro" id="IPR006122">
    <property type="entry name" value="HMA_Cu_ion-bd"/>
</dbReference>
<evidence type="ECO:0000313" key="9">
    <source>
        <dbReference type="Proteomes" id="UP000323164"/>
    </source>
</evidence>
<dbReference type="InterPro" id="IPR006121">
    <property type="entry name" value="HMA_dom"/>
</dbReference>
<comment type="subcellular location">
    <subcellularLocation>
        <location evidence="1">Endomembrane system</location>
        <topology evidence="1">Multi-pass membrane protein</topology>
    </subcellularLocation>
</comment>
<evidence type="ECO:0000313" key="8">
    <source>
        <dbReference type="EMBL" id="TZF89700.1"/>
    </source>
</evidence>
<keyword evidence="3" id="KW-0406">Ion transport</keyword>
<feature type="domain" description="HMA" evidence="7">
    <location>
        <begin position="6"/>
        <end position="71"/>
    </location>
</feature>
<dbReference type="PANTHER" id="PTHR43520">
    <property type="entry name" value="ATP7, ISOFORM B"/>
    <property type="match status" value="1"/>
</dbReference>
<keyword evidence="6" id="KW-0186">Copper</keyword>
<keyword evidence="9" id="KW-1185">Reference proteome</keyword>
<feature type="domain" description="HMA" evidence="7">
    <location>
        <begin position="73"/>
        <end position="138"/>
    </location>
</feature>
<dbReference type="InterPro" id="IPR001802">
    <property type="entry name" value="MerP/CopZ"/>
</dbReference>
<dbReference type="AlphaFoldDB" id="A0A5D8Z4Y1"/>
<keyword evidence="3" id="KW-0187">Copper transport</keyword>
<keyword evidence="2" id="KW-0479">Metal-binding</keyword>
<dbReference type="InterPro" id="IPR017969">
    <property type="entry name" value="Heavy-metal-associated_CS"/>
</dbReference>
<dbReference type="CDD" id="cd00371">
    <property type="entry name" value="HMA"/>
    <property type="match status" value="2"/>
</dbReference>
<dbReference type="OrthoDB" id="9814359at2"/>
<comment type="caution">
    <text evidence="8">The sequence shown here is derived from an EMBL/GenBank/DDBJ whole genome shotgun (WGS) entry which is preliminary data.</text>
</comment>
<dbReference type="PROSITE" id="PS01047">
    <property type="entry name" value="HMA_1"/>
    <property type="match status" value="2"/>
</dbReference>
<dbReference type="GO" id="GO:0016020">
    <property type="term" value="C:membrane"/>
    <property type="evidence" value="ECO:0007669"/>
    <property type="project" value="TreeGrafter"/>
</dbReference>
<accession>A0A5D8Z4Y1</accession>
<feature type="non-terminal residue" evidence="8">
    <location>
        <position position="148"/>
    </location>
</feature>
<dbReference type="FunFam" id="3.30.70.100:FF:000005">
    <property type="entry name" value="Copper-exporting P-type ATPase A"/>
    <property type="match status" value="2"/>
</dbReference>
<name>A0A5D8Z4Y1_9GAMM</name>
<evidence type="ECO:0000256" key="3">
    <source>
        <dbReference type="ARBA" id="ARBA00022796"/>
    </source>
</evidence>
<dbReference type="Proteomes" id="UP000323164">
    <property type="component" value="Unassembled WGS sequence"/>
</dbReference>
<dbReference type="PANTHER" id="PTHR43520:SF8">
    <property type="entry name" value="P-TYPE CU(+) TRANSPORTER"/>
    <property type="match status" value="1"/>
</dbReference>
<dbReference type="GO" id="GO:0043682">
    <property type="term" value="F:P-type divalent copper transporter activity"/>
    <property type="evidence" value="ECO:0007669"/>
    <property type="project" value="TreeGrafter"/>
</dbReference>
<dbReference type="Pfam" id="PF00403">
    <property type="entry name" value="HMA"/>
    <property type="match status" value="2"/>
</dbReference>
<dbReference type="NCBIfam" id="TIGR00003">
    <property type="entry name" value="copper ion binding protein"/>
    <property type="match status" value="2"/>
</dbReference>
<dbReference type="RefSeq" id="WP_149352879.1">
    <property type="nucleotide sequence ID" value="NZ_VTRV01000076.1"/>
</dbReference>
<evidence type="ECO:0000259" key="7">
    <source>
        <dbReference type="PROSITE" id="PS50846"/>
    </source>
</evidence>
<dbReference type="EMBL" id="VTRV01000076">
    <property type="protein sequence ID" value="TZF89700.1"/>
    <property type="molecule type" value="Genomic_DNA"/>
</dbReference>
<dbReference type="GO" id="GO:0055070">
    <property type="term" value="P:copper ion homeostasis"/>
    <property type="evidence" value="ECO:0007669"/>
    <property type="project" value="TreeGrafter"/>
</dbReference>
<dbReference type="GO" id="GO:0005507">
    <property type="term" value="F:copper ion binding"/>
    <property type="evidence" value="ECO:0007669"/>
    <property type="project" value="InterPro"/>
</dbReference>
<sequence>MNTTTHSIRFPVQGMTCASCVGRIERALLRLPGVQDATVNLATESAEIRGPQLPALGAVVQAIEEAGYGVETQETDLIIDGMTCASCVGRVERALSDVPGVIDASVNLATERARVHTAGPPDLAQLIGAVSDAGYAAKIPQAGREHAH</sequence>
<keyword evidence="3" id="KW-0813">Transport</keyword>
<evidence type="ECO:0000256" key="4">
    <source>
        <dbReference type="ARBA" id="ARBA00022842"/>
    </source>
</evidence>
<organism evidence="8 9">
    <name type="scientific">Cognatilysobacter lacus</name>
    <dbReference type="NCBI Taxonomy" id="1643323"/>
    <lineage>
        <taxon>Bacteria</taxon>
        <taxon>Pseudomonadati</taxon>
        <taxon>Pseudomonadota</taxon>
        <taxon>Gammaproteobacteria</taxon>
        <taxon>Lysobacterales</taxon>
        <taxon>Lysobacteraceae</taxon>
        <taxon>Cognatilysobacter</taxon>
    </lineage>
</organism>
<evidence type="ECO:0000256" key="2">
    <source>
        <dbReference type="ARBA" id="ARBA00022723"/>
    </source>
</evidence>
<proteinExistence type="predicted"/>
<dbReference type="PROSITE" id="PS50846">
    <property type="entry name" value="HMA_2"/>
    <property type="match status" value="2"/>
</dbReference>
<keyword evidence="4" id="KW-0460">Magnesium</keyword>
<reference evidence="8 9" key="1">
    <citation type="submission" date="2019-08" db="EMBL/GenBank/DDBJ databases">
        <title>Draft genome sequence of Lysobacter sp. UKS-15.</title>
        <authorList>
            <person name="Im W.-T."/>
        </authorList>
    </citation>
    <scope>NUCLEOTIDE SEQUENCE [LARGE SCALE GENOMIC DNA]</scope>
    <source>
        <strain evidence="8 9">UKS-15</strain>
    </source>
</reference>
<dbReference type="PRINTS" id="PR00946">
    <property type="entry name" value="HGSCAVENGER"/>
</dbReference>
<evidence type="ECO:0000256" key="5">
    <source>
        <dbReference type="ARBA" id="ARBA00022967"/>
    </source>
</evidence>
<gene>
    <name evidence="8" type="ORF">FW784_08295</name>
</gene>
<protein>
    <submittedName>
        <fullName evidence="8">Copper ion binding protein</fullName>
    </submittedName>
</protein>
<keyword evidence="5" id="KW-1278">Translocase</keyword>
<evidence type="ECO:0000256" key="6">
    <source>
        <dbReference type="ARBA" id="ARBA00023008"/>
    </source>
</evidence>
<dbReference type="InterPro" id="IPR036163">
    <property type="entry name" value="HMA_dom_sf"/>
</dbReference>
<evidence type="ECO:0000256" key="1">
    <source>
        <dbReference type="ARBA" id="ARBA00004127"/>
    </source>
</evidence>
<dbReference type="Gene3D" id="3.30.70.100">
    <property type="match status" value="2"/>
</dbReference>